<feature type="transmembrane region" description="Helical" evidence="2">
    <location>
        <begin position="155"/>
        <end position="177"/>
    </location>
</feature>
<accession>A0A255GY96</accession>
<sequence length="248" mass="25756">MRDMSYDQYGQSGYQNNSQNQGWGSGDAGQSAWSGDAQPTQQYPTSQPSAGYADQQASSGYADQQASGYPGSQSSASYPGSQASAAYPGSQASAAYASEQQQGGWAPQQQSADAAWSGANTNVAQPTGTAQNKGLFATLFDFSFSEYATPALAKILYILGIVIGVLYWLGSAGYVFLVGQVMASAMGGMLGGSSSGASGVFVFLGLMALVLGLVPLAFWIISLRMGLEFMLATVKTQQDTAALRANKD</sequence>
<feature type="compositionally biased region" description="Low complexity" evidence="1">
    <location>
        <begin position="8"/>
        <end position="22"/>
    </location>
</feature>
<gene>
    <name evidence="3" type="ORF">CGZ93_14275</name>
</gene>
<keyword evidence="2" id="KW-0472">Membrane</keyword>
<evidence type="ECO:0000313" key="4">
    <source>
        <dbReference type="Proteomes" id="UP000216311"/>
    </source>
</evidence>
<evidence type="ECO:0000313" key="3">
    <source>
        <dbReference type="EMBL" id="OYO18594.1"/>
    </source>
</evidence>
<evidence type="ECO:0008006" key="5">
    <source>
        <dbReference type="Google" id="ProtNLM"/>
    </source>
</evidence>
<feature type="transmembrane region" description="Helical" evidence="2">
    <location>
        <begin position="197"/>
        <end position="221"/>
    </location>
</feature>
<keyword evidence="2" id="KW-0812">Transmembrane</keyword>
<dbReference type="Proteomes" id="UP000216311">
    <property type="component" value="Unassembled WGS sequence"/>
</dbReference>
<dbReference type="Pfam" id="PF14110">
    <property type="entry name" value="DUF4282"/>
    <property type="match status" value="1"/>
</dbReference>
<name>A0A255GY96_9ACTN</name>
<reference evidence="3 4" key="1">
    <citation type="submission" date="2017-07" db="EMBL/GenBank/DDBJ databases">
        <title>Draft whole genome sequences of clinical Proprionibacteriaceae strains.</title>
        <authorList>
            <person name="Bernier A.-M."/>
            <person name="Bernard K."/>
            <person name="Domingo M.-C."/>
        </authorList>
    </citation>
    <scope>NUCLEOTIDE SEQUENCE [LARGE SCALE GENOMIC DNA]</scope>
    <source>
        <strain evidence="3 4">NML 130396</strain>
    </source>
</reference>
<feature type="region of interest" description="Disordered" evidence="1">
    <location>
        <begin position="1"/>
        <end position="84"/>
    </location>
</feature>
<comment type="caution">
    <text evidence="3">The sequence shown here is derived from an EMBL/GenBank/DDBJ whole genome shotgun (WGS) entry which is preliminary data.</text>
</comment>
<feature type="compositionally biased region" description="Low complexity" evidence="1">
    <location>
        <begin position="38"/>
        <end position="49"/>
    </location>
</feature>
<keyword evidence="2" id="KW-1133">Transmembrane helix</keyword>
<organism evidence="3 4">
    <name type="scientific">Enemella dayhoffiae</name>
    <dbReference type="NCBI Taxonomy" id="2016507"/>
    <lineage>
        <taxon>Bacteria</taxon>
        <taxon>Bacillati</taxon>
        <taxon>Actinomycetota</taxon>
        <taxon>Actinomycetes</taxon>
        <taxon>Propionibacteriales</taxon>
        <taxon>Propionibacteriaceae</taxon>
        <taxon>Enemella</taxon>
    </lineage>
</organism>
<dbReference type="InterPro" id="IPR025557">
    <property type="entry name" value="DUF4282"/>
</dbReference>
<keyword evidence="4" id="KW-1185">Reference proteome</keyword>
<feature type="compositionally biased region" description="Polar residues" evidence="1">
    <location>
        <begin position="55"/>
        <end position="84"/>
    </location>
</feature>
<dbReference type="EMBL" id="NMVQ01000043">
    <property type="protein sequence ID" value="OYO18594.1"/>
    <property type="molecule type" value="Genomic_DNA"/>
</dbReference>
<dbReference type="AlphaFoldDB" id="A0A255GY96"/>
<evidence type="ECO:0000256" key="2">
    <source>
        <dbReference type="SAM" id="Phobius"/>
    </source>
</evidence>
<protein>
    <recommendedName>
        <fullName evidence="5">DUF4282 domain-containing protein</fullName>
    </recommendedName>
</protein>
<proteinExistence type="predicted"/>
<evidence type="ECO:0000256" key="1">
    <source>
        <dbReference type="SAM" id="MobiDB-lite"/>
    </source>
</evidence>